<dbReference type="Pfam" id="PF00519">
    <property type="entry name" value="PPV_E1_C"/>
    <property type="match status" value="1"/>
</dbReference>
<name>W8EH60_9PAPI</name>
<dbReference type="SUPFAM" id="SSF55464">
    <property type="entry name" value="Origin of replication-binding domain, RBD-like"/>
    <property type="match status" value="1"/>
</dbReference>
<evidence type="ECO:0000256" key="6">
    <source>
        <dbReference type="ARBA" id="ARBA00022741"/>
    </source>
</evidence>
<dbReference type="InterPro" id="IPR046935">
    <property type="entry name" value="PPV_E1_DBD_sf"/>
</dbReference>
<feature type="short sequence motif" description="Nuclear export signal" evidence="15">
    <location>
        <begin position="95"/>
        <end position="104"/>
    </location>
</feature>
<keyword evidence="6 15" id="KW-0547">Nucleotide-binding</keyword>
<dbReference type="GO" id="GO:0042025">
    <property type="term" value="C:host cell nucleus"/>
    <property type="evidence" value="ECO:0007669"/>
    <property type="project" value="UniProtKB-SubCell"/>
</dbReference>
<dbReference type="Proteomes" id="UP000175245">
    <property type="component" value="Segment"/>
</dbReference>
<dbReference type="GO" id="GO:0006260">
    <property type="term" value="P:DNA replication"/>
    <property type="evidence" value="ECO:0007669"/>
    <property type="project" value="UniProtKB-UniRule"/>
</dbReference>
<comment type="subcellular location">
    <subcellularLocation>
        <location evidence="1 15">Host nucleus</location>
    </subcellularLocation>
</comment>
<feature type="modified residue" description="Phosphoserine; by host" evidence="15">
    <location>
        <position position="96"/>
    </location>
</feature>
<comment type="PTM">
    <text evidence="15">Phosphorylated.</text>
</comment>
<evidence type="ECO:0000256" key="8">
    <source>
        <dbReference type="ARBA" id="ARBA00022806"/>
    </source>
</evidence>
<comment type="caution">
    <text evidence="15">Lacks conserved residue(s) required for the propagation of feature annotation.</text>
</comment>
<reference evidence="18 19" key="1">
    <citation type="journal article" date="2014" name="Genome Biol. Evol.">
        <title>Novel papillomaviruses in free-ranging Iberian bats: no virus-host co-evolution, no strict host specificity, and hints for recombination.</title>
        <authorList>
            <person name="Garcia-Perez R."/>
            <person name="Ibanez C."/>
            <person name="Godinez J.M."/>
            <person name="Arechiga N."/>
            <person name="Garin I."/>
            <person name="Perez-Suarez G."/>
            <person name="de Paz O."/>
            <person name="Juste J."/>
            <person name="Echevarria J.E."/>
            <person name="Bravo I.G."/>
        </authorList>
    </citation>
    <scope>NUCLEOTIDE SEQUENCE [LARGE SCALE GENOMIC DNA]</scope>
</reference>
<feature type="short sequence motif" description="Nuclear localization signal" evidence="15">
    <location>
        <begin position="80"/>
        <end position="82"/>
    </location>
</feature>
<dbReference type="GO" id="GO:0003677">
    <property type="term" value="F:DNA binding"/>
    <property type="evidence" value="ECO:0007669"/>
    <property type="project" value="UniProtKB-UniRule"/>
</dbReference>
<dbReference type="InterPro" id="IPR014000">
    <property type="entry name" value="PPV_DNA_helicase_E1_N"/>
</dbReference>
<feature type="domain" description="SF3 helicase" evidence="17">
    <location>
        <begin position="438"/>
        <end position="599"/>
    </location>
</feature>
<evidence type="ECO:0000256" key="9">
    <source>
        <dbReference type="ARBA" id="ARBA00022840"/>
    </source>
</evidence>
<evidence type="ECO:0000256" key="5">
    <source>
        <dbReference type="ARBA" id="ARBA00022705"/>
    </source>
</evidence>
<feature type="binding site" evidence="15">
    <location>
        <begin position="475"/>
        <end position="482"/>
    </location>
    <ligand>
        <name>ATP</name>
        <dbReference type="ChEBI" id="CHEBI:30616"/>
    </ligand>
</feature>
<keyword evidence="10 15" id="KW-0238">DNA-binding</keyword>
<comment type="catalytic activity">
    <reaction evidence="12 15">
        <text>Couples ATP hydrolysis with the unwinding of duplex DNA by translocating in the 3'-5' direction.</text>
        <dbReference type="EC" id="5.6.2.4"/>
    </reaction>
</comment>
<comment type="subunit">
    <text evidence="15">Can form hexamers. Interacts with E2 protein; this interaction increases E1 DNA binding specificity. Interacts with host DNA polymerase subunit POLA2. Interacts with host single stranded DNA-binding protein RPA1. Interacts with host TOP1; this interaction stimulates the enzymatic activity of TOP1.</text>
</comment>
<dbReference type="EC" id="5.6.2.4" evidence="15 16"/>
<keyword evidence="3 15" id="KW-0597">Phosphoprotein</keyword>
<dbReference type="Gene3D" id="3.40.1310.10">
    <property type="match status" value="1"/>
</dbReference>
<dbReference type="GO" id="GO:0005524">
    <property type="term" value="F:ATP binding"/>
    <property type="evidence" value="ECO:0007669"/>
    <property type="project" value="UniProtKB-UniRule"/>
</dbReference>
<comment type="similarity">
    <text evidence="15 16">Belongs to the papillomaviridae E1 protein family.</text>
</comment>
<dbReference type="InterPro" id="IPR014015">
    <property type="entry name" value="Helicase_SF3_DNA-vir"/>
</dbReference>
<dbReference type="InterPro" id="IPR027417">
    <property type="entry name" value="P-loop_NTPase"/>
</dbReference>
<keyword evidence="4 15" id="KW-1048">Host nucleus</keyword>
<evidence type="ECO:0000256" key="12">
    <source>
        <dbReference type="ARBA" id="ARBA00034617"/>
    </source>
</evidence>
<evidence type="ECO:0000256" key="16">
    <source>
        <dbReference type="PIRNR" id="PIRNR003383"/>
    </source>
</evidence>
<dbReference type="PROSITE" id="PS51206">
    <property type="entry name" value="SF3_HELICASE_1"/>
    <property type="match status" value="1"/>
</dbReference>
<evidence type="ECO:0000256" key="14">
    <source>
        <dbReference type="ARBA" id="ARBA00093297"/>
    </source>
</evidence>
<feature type="modified residue" description="Phosphoserine; by host" evidence="15">
    <location>
        <position position="90"/>
    </location>
</feature>
<dbReference type="GO" id="GO:0016887">
    <property type="term" value="F:ATP hydrolysis activity"/>
    <property type="evidence" value="ECO:0007669"/>
    <property type="project" value="RHEA"/>
</dbReference>
<dbReference type="Gene3D" id="1.10.10.510">
    <property type="entry name" value="Zinc finger, large T-antigen D1 domain"/>
    <property type="match status" value="1"/>
</dbReference>
<evidence type="ECO:0000256" key="7">
    <source>
        <dbReference type="ARBA" id="ARBA00022801"/>
    </source>
</evidence>
<dbReference type="Pfam" id="PF20450">
    <property type="entry name" value="PPV_E1_DBD"/>
    <property type="match status" value="1"/>
</dbReference>
<proteinExistence type="inferred from homology"/>
<comment type="function">
    <text evidence="16">ATP-dependent DNA helicase required for initiation of viral DNA replication. It forms a complex with the viral E2 protein. The E1-E2 complex binds to the replication origin which contains binding sites for both proteins.</text>
</comment>
<dbReference type="InterPro" id="IPR037102">
    <property type="entry name" value="Znf_lg_T-Ag_D1_dom_sf"/>
</dbReference>
<dbReference type="InterPro" id="IPR046832">
    <property type="entry name" value="PPV_E1_DBD"/>
</dbReference>
<dbReference type="EMBL" id="KC858265">
    <property type="protein sequence ID" value="AHJ81398.1"/>
    <property type="molecule type" value="Genomic_DNA"/>
</dbReference>
<keyword evidence="2 15" id="KW-0244">Early protein</keyword>
<dbReference type="SUPFAM" id="SSF52540">
    <property type="entry name" value="P-loop containing nucleoside triphosphate hydrolases"/>
    <property type="match status" value="1"/>
</dbReference>
<dbReference type="HAMAP" id="MF_04000">
    <property type="entry name" value="PPV_E1"/>
    <property type="match status" value="1"/>
</dbReference>
<keyword evidence="7 15" id="KW-0378">Hydrolase</keyword>
<keyword evidence="9 15" id="KW-0067">ATP-binding</keyword>
<feature type="modified residue" description="Phosphoserine; by host" evidence="15">
    <location>
        <position position="86"/>
    </location>
</feature>
<evidence type="ECO:0000256" key="1">
    <source>
        <dbReference type="ARBA" id="ARBA00004147"/>
    </source>
</evidence>
<evidence type="ECO:0000256" key="13">
    <source>
        <dbReference type="ARBA" id="ARBA00048988"/>
    </source>
</evidence>
<keyword evidence="5 15" id="KW-0235">DNA replication</keyword>
<evidence type="ECO:0000256" key="11">
    <source>
        <dbReference type="ARBA" id="ARBA00023235"/>
    </source>
</evidence>
<comment type="catalytic activity">
    <reaction evidence="13 15 16">
        <text>ATP + H2O = ADP + phosphate + H(+)</text>
        <dbReference type="Rhea" id="RHEA:13065"/>
        <dbReference type="ChEBI" id="CHEBI:15377"/>
        <dbReference type="ChEBI" id="CHEBI:15378"/>
        <dbReference type="ChEBI" id="CHEBI:30616"/>
        <dbReference type="ChEBI" id="CHEBI:43474"/>
        <dbReference type="ChEBI" id="CHEBI:456216"/>
        <dbReference type="EC" id="5.6.2.4"/>
    </reaction>
</comment>
<evidence type="ECO:0000256" key="15">
    <source>
        <dbReference type="HAMAP-Rule" id="MF_04000"/>
    </source>
</evidence>
<dbReference type="Gene3D" id="3.40.50.300">
    <property type="entry name" value="P-loop containing nucleotide triphosphate hydrolases"/>
    <property type="match status" value="1"/>
</dbReference>
<evidence type="ECO:0000313" key="18">
    <source>
        <dbReference type="EMBL" id="AHJ81398.1"/>
    </source>
</evidence>
<sequence>MADNKGTDDGGLEGCSDWYFVNEAECSEEDDALEKIFDESDSETNVSDLVDNASVEQGNTLELFQRQEIQTGLEQILQLKRKFVNSPKESDVAALSPQLQKISITPKKVKKVKKTLFQREQRANEAHDVAEELQVEDSILQDSGVHSMVHSTPFALAVRGAEAACEGAGQDSEPANNTDNINDLNEGLAGRDAVKMLMKSMNVRATILAKFKNAFGVSFVDLTRQFKSNKTMSKQWCLAIFGVRHDHIEFAKGLLKDHCDFLYLDSLHACALGLLDLKNQKCRETLFKLLKTTMEIDEIQVLAEPPRTASTVSALFWYKRCADADIAFGSMPTWILNQTSLQHRQGYEKPFNLSEMIQWAFDNDYTEESIIAYEYALMAECEENAKAFLNHPSQAKIVRDVCTMVRHYKRAEMRAMSVSEWIHHRCATVRDKDDDAWKNIANFLRFQGLQMFRFAGALQRFLRGEAKKSCLVFYGPPNTGKSLFAMSFIKFMKGKVITFANHQSQFWLSPLIDARFALLDDATMKCWTYFDVFLRGALDGNPVCLDSKHRAPAQVNFPPMIVTTNVDVQKEDSLKYLFSRLQFFHFPEPLPICATGEPRYQLDERSWQSFFTRFWVTLGLSDQEEEDVGAAKSLRLHTGSNT</sequence>
<keyword evidence="8 15" id="KW-0347">Helicase</keyword>
<comment type="function">
    <text evidence="14 15">ATP-dependent DNA 3'-5' helicase required for initiation of viral DNA replication. It forms a complex with the viral E2 protein. The E1-E2 complex binds to the replication origin which contains binding sites for both proteins. During the initial step, a dimer of E1 interacts with a dimer of protein E2 leading to a complex that binds the viral origin of replication with high specificity. Then, a second dimer of E1 displaces the E2 dimer in an ATP-dependent manner to form the E1 tetramer. Following this, two E1 monomers are added to each half of the site, which results in the formation of two E1 trimers on the viral ori. Subsequently, two hexamers will be created. The double hexamer acts as a bi-directional helicase machinery and unwinds the viral DNA and then recruits the host DNA polymerase to start replication.</text>
</comment>
<evidence type="ECO:0000313" key="19">
    <source>
        <dbReference type="Proteomes" id="UP000175245"/>
    </source>
</evidence>
<evidence type="ECO:0000256" key="4">
    <source>
        <dbReference type="ARBA" id="ARBA00022562"/>
    </source>
</evidence>
<dbReference type="InterPro" id="IPR016393">
    <property type="entry name" value="Rep_E1_papillomaV"/>
</dbReference>
<accession>W8EH60</accession>
<evidence type="ECO:0000256" key="2">
    <source>
        <dbReference type="ARBA" id="ARBA00022518"/>
    </source>
</evidence>
<evidence type="ECO:0000256" key="3">
    <source>
        <dbReference type="ARBA" id="ARBA00022553"/>
    </source>
</evidence>
<evidence type="ECO:0000259" key="17">
    <source>
        <dbReference type="PROSITE" id="PS51206"/>
    </source>
</evidence>
<protein>
    <recommendedName>
        <fullName evidence="15 16">Replication protein E1</fullName>
        <ecNumber evidence="15 16">5.6.2.4</ecNumber>
    </recommendedName>
    <alternativeName>
        <fullName evidence="15">ATP-dependent helicase E1</fullName>
    </alternativeName>
    <alternativeName>
        <fullName evidence="15">DNA 3'-5' helicase E1</fullName>
    </alternativeName>
</protein>
<dbReference type="PIRSF" id="PIRSF003383">
    <property type="entry name" value="Rep_E1_papillomaV"/>
    <property type="match status" value="1"/>
</dbReference>
<dbReference type="Pfam" id="PF00524">
    <property type="entry name" value="PPV_E1_N"/>
    <property type="match status" value="1"/>
</dbReference>
<dbReference type="GO" id="GO:0043138">
    <property type="term" value="F:3'-5' DNA helicase activity"/>
    <property type="evidence" value="ECO:0007669"/>
    <property type="project" value="UniProtKB-UniRule"/>
</dbReference>
<dbReference type="InterPro" id="IPR001177">
    <property type="entry name" value="PPV_DNA_helicase_E1_C"/>
</dbReference>
<gene>
    <name evidence="15 18" type="primary">E1</name>
</gene>
<organism evidence="18 19">
    <name type="scientific">Eptesicus serotinus papillomavirus 3</name>
    <dbReference type="NCBI Taxonomy" id="1464073"/>
    <lineage>
        <taxon>Viruses</taxon>
        <taxon>Monodnaviria</taxon>
        <taxon>Shotokuvirae</taxon>
        <taxon>Cossaviricota</taxon>
        <taxon>Papovaviricetes</taxon>
        <taxon>Zurhausenvirales</taxon>
        <taxon>Papillomaviridae</taxon>
        <taxon>Firstpapillomavirinae</taxon>
        <taxon>Dyopsipapillomavirus</taxon>
        <taxon>Dyopsipapillomavirus 1</taxon>
    </lineage>
</organism>
<evidence type="ECO:0000256" key="10">
    <source>
        <dbReference type="ARBA" id="ARBA00023125"/>
    </source>
</evidence>
<keyword evidence="11 15" id="KW-0413">Isomerase</keyword>